<dbReference type="GO" id="GO:0071230">
    <property type="term" value="P:cellular response to amino acid stimulus"/>
    <property type="evidence" value="ECO:0007669"/>
    <property type="project" value="TreeGrafter"/>
</dbReference>
<dbReference type="Pfam" id="PF08923">
    <property type="entry name" value="MAPKK1_Int"/>
    <property type="match status" value="1"/>
</dbReference>
<dbReference type="OMA" id="YQVIQMN"/>
<evidence type="ECO:0000256" key="1">
    <source>
        <dbReference type="ARBA" id="ARBA00005356"/>
    </source>
</evidence>
<dbReference type="SUPFAM" id="SSF103196">
    <property type="entry name" value="Roadblock/LC7 domain"/>
    <property type="match status" value="1"/>
</dbReference>
<keyword evidence="2" id="KW-1185">Reference proteome</keyword>
<organism evidence="2 3">
    <name type="scientific">Romanomermis culicivorax</name>
    <name type="common">Nematode worm</name>
    <dbReference type="NCBI Taxonomy" id="13658"/>
    <lineage>
        <taxon>Eukaryota</taxon>
        <taxon>Metazoa</taxon>
        <taxon>Ecdysozoa</taxon>
        <taxon>Nematoda</taxon>
        <taxon>Enoplea</taxon>
        <taxon>Dorylaimia</taxon>
        <taxon>Mermithida</taxon>
        <taxon>Mermithoidea</taxon>
        <taxon>Mermithidae</taxon>
        <taxon>Romanomermis</taxon>
    </lineage>
</organism>
<evidence type="ECO:0000313" key="3">
    <source>
        <dbReference type="WBParaSite" id="nRc.2.0.1.t38739-RA"/>
    </source>
</evidence>
<comment type="similarity">
    <text evidence="1">Belongs to the LAMTOR3 family.</text>
</comment>
<evidence type="ECO:0000313" key="2">
    <source>
        <dbReference type="Proteomes" id="UP000887565"/>
    </source>
</evidence>
<dbReference type="SMART" id="SM01278">
    <property type="entry name" value="MAPKK1_Int"/>
    <property type="match status" value="1"/>
</dbReference>
<dbReference type="AlphaFoldDB" id="A0A915KJ07"/>
<dbReference type="PANTHER" id="PTHR13378">
    <property type="entry name" value="REGULATOR COMPLEX PROTEIN LAMTOR3"/>
    <property type="match status" value="1"/>
</dbReference>
<reference evidence="3" key="1">
    <citation type="submission" date="2022-11" db="UniProtKB">
        <authorList>
            <consortium name="WormBaseParasite"/>
        </authorList>
    </citation>
    <scope>IDENTIFICATION</scope>
</reference>
<protein>
    <submittedName>
        <fullName evidence="3">Ragulator complex protein LAMTOR3</fullName>
    </submittedName>
</protein>
<dbReference type="PANTHER" id="PTHR13378:SF1">
    <property type="entry name" value="RAGULATOR COMPLEX PROTEIN LAMTOR3"/>
    <property type="match status" value="1"/>
</dbReference>
<dbReference type="GO" id="GO:0071986">
    <property type="term" value="C:Ragulator complex"/>
    <property type="evidence" value="ECO:0007669"/>
    <property type="project" value="TreeGrafter"/>
</dbReference>
<accession>A0A915KJ07</accession>
<proteinExistence type="inferred from homology"/>
<dbReference type="WBParaSite" id="nRc.2.0.1.t38739-RA">
    <property type="protein sequence ID" value="nRc.2.0.1.t38739-RA"/>
    <property type="gene ID" value="nRc.2.0.1.g38739"/>
</dbReference>
<dbReference type="GO" id="GO:0032008">
    <property type="term" value="P:positive regulation of TOR signaling"/>
    <property type="evidence" value="ECO:0007669"/>
    <property type="project" value="TreeGrafter"/>
</dbReference>
<dbReference type="Gene3D" id="3.30.450.30">
    <property type="entry name" value="Dynein light chain 2a, cytoplasmic"/>
    <property type="match status" value="1"/>
</dbReference>
<dbReference type="InterPro" id="IPR015019">
    <property type="entry name" value="LAMTOR3"/>
</dbReference>
<sequence>MEALRKAINGTFQSVCGLHGILITDREGVPIMKTVFEGMPDFTIRPALLASHVAAIEHTAKMGLGELKHVVSNYTNHRLVAVNFHSVIATFVGGADLNCSLIVSLKDEIAPVIGQLKEIVFS</sequence>
<dbReference type="Proteomes" id="UP000887565">
    <property type="component" value="Unplaced"/>
</dbReference>
<name>A0A915KJ07_ROMCU</name>